<dbReference type="Proteomes" id="UP001372338">
    <property type="component" value="Unassembled WGS sequence"/>
</dbReference>
<evidence type="ECO:0000256" key="2">
    <source>
        <dbReference type="SAM" id="Phobius"/>
    </source>
</evidence>
<accession>A0AAN9E4S6</accession>
<protein>
    <recommendedName>
        <fullName evidence="5">Transmembrane protein</fullName>
    </recommendedName>
</protein>
<organism evidence="3 4">
    <name type="scientific">Crotalaria pallida</name>
    <name type="common">Smooth rattlebox</name>
    <name type="synonym">Crotalaria striata</name>
    <dbReference type="NCBI Taxonomy" id="3830"/>
    <lineage>
        <taxon>Eukaryota</taxon>
        <taxon>Viridiplantae</taxon>
        <taxon>Streptophyta</taxon>
        <taxon>Embryophyta</taxon>
        <taxon>Tracheophyta</taxon>
        <taxon>Spermatophyta</taxon>
        <taxon>Magnoliopsida</taxon>
        <taxon>eudicotyledons</taxon>
        <taxon>Gunneridae</taxon>
        <taxon>Pentapetalae</taxon>
        <taxon>rosids</taxon>
        <taxon>fabids</taxon>
        <taxon>Fabales</taxon>
        <taxon>Fabaceae</taxon>
        <taxon>Papilionoideae</taxon>
        <taxon>50 kb inversion clade</taxon>
        <taxon>genistoids sensu lato</taxon>
        <taxon>core genistoids</taxon>
        <taxon>Crotalarieae</taxon>
        <taxon>Crotalaria</taxon>
    </lineage>
</organism>
<name>A0AAN9E4S6_CROPI</name>
<reference evidence="3 4" key="1">
    <citation type="submission" date="2024-01" db="EMBL/GenBank/DDBJ databases">
        <title>The genomes of 5 underutilized Papilionoideae crops provide insights into root nodulation and disease resistanc.</title>
        <authorList>
            <person name="Yuan L."/>
        </authorList>
    </citation>
    <scope>NUCLEOTIDE SEQUENCE [LARGE SCALE GENOMIC DNA]</scope>
    <source>
        <strain evidence="3">ZHUSHIDOU_FW_LH</strain>
        <tissue evidence="3">Leaf</tissue>
    </source>
</reference>
<keyword evidence="2" id="KW-0812">Transmembrane</keyword>
<feature type="region of interest" description="Disordered" evidence="1">
    <location>
        <begin position="1"/>
        <end position="56"/>
    </location>
</feature>
<comment type="caution">
    <text evidence="3">The sequence shown here is derived from an EMBL/GenBank/DDBJ whole genome shotgun (WGS) entry which is preliminary data.</text>
</comment>
<evidence type="ECO:0000256" key="1">
    <source>
        <dbReference type="SAM" id="MobiDB-lite"/>
    </source>
</evidence>
<keyword evidence="2" id="KW-1133">Transmembrane helix</keyword>
<dbReference type="AlphaFoldDB" id="A0AAN9E4S6"/>
<gene>
    <name evidence="3" type="ORF">RIF29_41292</name>
</gene>
<dbReference type="PANTHER" id="PTHR37186">
    <property type="entry name" value="OS06G0524500 PROTEIN"/>
    <property type="match status" value="1"/>
</dbReference>
<dbReference type="EMBL" id="JAYWIO010000008">
    <property type="protein sequence ID" value="KAK7246424.1"/>
    <property type="molecule type" value="Genomic_DNA"/>
</dbReference>
<feature type="transmembrane region" description="Helical" evidence="2">
    <location>
        <begin position="73"/>
        <end position="95"/>
    </location>
</feature>
<proteinExistence type="predicted"/>
<sequence length="124" mass="13404">MSESSNPKAPYPVPPPSSSSSSSSSSKSGSRNGIPSSAKYHNNNNVNPAETVNPDAATLRDQWKYAIRQYAKWYSHAWGTAIFAGVTFFALGWLIKGGNPIPSFHSPPPHDDTHAHKDNKPTTP</sequence>
<feature type="compositionally biased region" description="Basic and acidic residues" evidence="1">
    <location>
        <begin position="108"/>
        <end position="124"/>
    </location>
</feature>
<evidence type="ECO:0000313" key="4">
    <source>
        <dbReference type="Proteomes" id="UP001372338"/>
    </source>
</evidence>
<dbReference type="PANTHER" id="PTHR37186:SF1">
    <property type="entry name" value="OS06G0524500 PROTEIN"/>
    <property type="match status" value="1"/>
</dbReference>
<keyword evidence="2" id="KW-0472">Membrane</keyword>
<keyword evidence="4" id="KW-1185">Reference proteome</keyword>
<feature type="compositionally biased region" description="Low complexity" evidence="1">
    <location>
        <begin position="18"/>
        <end position="47"/>
    </location>
</feature>
<feature type="region of interest" description="Disordered" evidence="1">
    <location>
        <begin position="100"/>
        <end position="124"/>
    </location>
</feature>
<evidence type="ECO:0008006" key="5">
    <source>
        <dbReference type="Google" id="ProtNLM"/>
    </source>
</evidence>
<evidence type="ECO:0000313" key="3">
    <source>
        <dbReference type="EMBL" id="KAK7246424.1"/>
    </source>
</evidence>